<name>A0A1H0VWM7_9PSEU</name>
<dbReference type="Proteomes" id="UP000199691">
    <property type="component" value="Unassembled WGS sequence"/>
</dbReference>
<dbReference type="EMBL" id="FNIX01000016">
    <property type="protein sequence ID" value="SDP82774.1"/>
    <property type="molecule type" value="Genomic_DNA"/>
</dbReference>
<accession>A0A1H0VWM7</accession>
<sequence>MWIRGRQLRDLETILLGYGVALEVHGVNESFHLNPGGPFGEWLHARFGWSMSCGWAQAITENAGTEDPLVLFFDLVDEYRTDGHTSRQTGTAGRAGVPEEIGAGQKNQDHDWL</sequence>
<evidence type="ECO:0000313" key="3">
    <source>
        <dbReference type="Proteomes" id="UP000199691"/>
    </source>
</evidence>
<feature type="region of interest" description="Disordered" evidence="1">
    <location>
        <begin position="83"/>
        <end position="113"/>
    </location>
</feature>
<dbReference type="STRING" id="641025.SAMN05421507_11620"/>
<reference evidence="3" key="1">
    <citation type="submission" date="2016-10" db="EMBL/GenBank/DDBJ databases">
        <authorList>
            <person name="Varghese N."/>
            <person name="Submissions S."/>
        </authorList>
    </citation>
    <scope>NUCLEOTIDE SEQUENCE [LARGE SCALE GENOMIC DNA]</scope>
    <source>
        <strain evidence="3">CGMCC 4.6609</strain>
    </source>
</reference>
<evidence type="ECO:0000313" key="2">
    <source>
        <dbReference type="EMBL" id="SDP82774.1"/>
    </source>
</evidence>
<organism evidence="2 3">
    <name type="scientific">Lentzea jiangxiensis</name>
    <dbReference type="NCBI Taxonomy" id="641025"/>
    <lineage>
        <taxon>Bacteria</taxon>
        <taxon>Bacillati</taxon>
        <taxon>Actinomycetota</taxon>
        <taxon>Actinomycetes</taxon>
        <taxon>Pseudonocardiales</taxon>
        <taxon>Pseudonocardiaceae</taxon>
        <taxon>Lentzea</taxon>
    </lineage>
</organism>
<proteinExistence type="predicted"/>
<evidence type="ECO:0000256" key="1">
    <source>
        <dbReference type="SAM" id="MobiDB-lite"/>
    </source>
</evidence>
<keyword evidence="3" id="KW-1185">Reference proteome</keyword>
<dbReference type="AlphaFoldDB" id="A0A1H0VWM7"/>
<protein>
    <submittedName>
        <fullName evidence="2">Uncharacterized protein</fullName>
    </submittedName>
</protein>
<gene>
    <name evidence="2" type="ORF">SAMN05421507_11620</name>
</gene>